<name>A0AAD7HJD2_9AGAR</name>
<accession>A0AAD7HJD2</accession>
<reference evidence="1" key="1">
    <citation type="submission" date="2023-03" db="EMBL/GenBank/DDBJ databases">
        <title>Massive genome expansion in bonnet fungi (Mycena s.s.) driven by repeated elements and novel gene families across ecological guilds.</title>
        <authorList>
            <consortium name="Lawrence Berkeley National Laboratory"/>
            <person name="Harder C.B."/>
            <person name="Miyauchi S."/>
            <person name="Viragh M."/>
            <person name="Kuo A."/>
            <person name="Thoen E."/>
            <person name="Andreopoulos B."/>
            <person name="Lu D."/>
            <person name="Skrede I."/>
            <person name="Drula E."/>
            <person name="Henrissat B."/>
            <person name="Morin E."/>
            <person name="Kohler A."/>
            <person name="Barry K."/>
            <person name="LaButti K."/>
            <person name="Morin E."/>
            <person name="Salamov A."/>
            <person name="Lipzen A."/>
            <person name="Mereny Z."/>
            <person name="Hegedus B."/>
            <person name="Baldrian P."/>
            <person name="Stursova M."/>
            <person name="Weitz H."/>
            <person name="Taylor A."/>
            <person name="Grigoriev I.V."/>
            <person name="Nagy L.G."/>
            <person name="Martin F."/>
            <person name="Kauserud H."/>
        </authorList>
    </citation>
    <scope>NUCLEOTIDE SEQUENCE</scope>
    <source>
        <strain evidence="1">CBHHK182m</strain>
    </source>
</reference>
<dbReference type="AlphaFoldDB" id="A0AAD7HJD2"/>
<organism evidence="1 2">
    <name type="scientific">Mycena metata</name>
    <dbReference type="NCBI Taxonomy" id="1033252"/>
    <lineage>
        <taxon>Eukaryota</taxon>
        <taxon>Fungi</taxon>
        <taxon>Dikarya</taxon>
        <taxon>Basidiomycota</taxon>
        <taxon>Agaricomycotina</taxon>
        <taxon>Agaricomycetes</taxon>
        <taxon>Agaricomycetidae</taxon>
        <taxon>Agaricales</taxon>
        <taxon>Marasmiineae</taxon>
        <taxon>Mycenaceae</taxon>
        <taxon>Mycena</taxon>
    </lineage>
</organism>
<proteinExistence type="predicted"/>
<evidence type="ECO:0000313" key="1">
    <source>
        <dbReference type="EMBL" id="KAJ7721313.1"/>
    </source>
</evidence>
<gene>
    <name evidence="1" type="ORF">B0H16DRAFT_1473969</name>
</gene>
<protein>
    <submittedName>
        <fullName evidence="1">Uncharacterized protein</fullName>
    </submittedName>
</protein>
<evidence type="ECO:0000313" key="2">
    <source>
        <dbReference type="Proteomes" id="UP001215598"/>
    </source>
</evidence>
<dbReference type="EMBL" id="JARKIB010000231">
    <property type="protein sequence ID" value="KAJ7721313.1"/>
    <property type="molecule type" value="Genomic_DNA"/>
</dbReference>
<sequence length="186" mass="20881">MWFIRVHENSEKLKKIRDLAPLGKWYSRTSMGRVERAQSSRGGVRNKLVSHAWENFKLTYGRDTEGGKLSKAMDMMTLVLFYTHAALGGGRRYPDAGRRITLPFILDALSQPSEAAFRGGIIGRTKLIPTSRTPASVFALPWVRFDGDVQRGSNDVTVAYGRLDFLFFASPRGTTTLVAIKRRCPN</sequence>
<keyword evidence="2" id="KW-1185">Reference proteome</keyword>
<dbReference type="Proteomes" id="UP001215598">
    <property type="component" value="Unassembled WGS sequence"/>
</dbReference>
<comment type="caution">
    <text evidence="1">The sequence shown here is derived from an EMBL/GenBank/DDBJ whole genome shotgun (WGS) entry which is preliminary data.</text>
</comment>